<dbReference type="EMBL" id="JBEZNA010000024">
    <property type="protein sequence ID" value="MEU9578213.1"/>
    <property type="molecule type" value="Genomic_DNA"/>
</dbReference>
<protein>
    <submittedName>
        <fullName evidence="1">Nucleotidyl transferase AbiEii/AbiGii toxin family protein</fullName>
    </submittedName>
</protein>
<accession>A0ABV3EPU4</accession>
<dbReference type="Proteomes" id="UP001551584">
    <property type="component" value="Unassembled WGS sequence"/>
</dbReference>
<keyword evidence="2" id="KW-1185">Reference proteome</keyword>
<organism evidence="1 2">
    <name type="scientific">Streptomyces chilikensis</name>
    <dbReference type="NCBI Taxonomy" id="1194079"/>
    <lineage>
        <taxon>Bacteria</taxon>
        <taxon>Bacillati</taxon>
        <taxon>Actinomycetota</taxon>
        <taxon>Actinomycetes</taxon>
        <taxon>Kitasatosporales</taxon>
        <taxon>Streptomycetaceae</taxon>
        <taxon>Streptomyces</taxon>
    </lineage>
</organism>
<reference evidence="1 2" key="1">
    <citation type="submission" date="2024-06" db="EMBL/GenBank/DDBJ databases">
        <title>The Natural Products Discovery Center: Release of the First 8490 Sequenced Strains for Exploring Actinobacteria Biosynthetic Diversity.</title>
        <authorList>
            <person name="Kalkreuter E."/>
            <person name="Kautsar S.A."/>
            <person name="Yang D."/>
            <person name="Bader C.D."/>
            <person name="Teijaro C.N."/>
            <person name="Fluegel L."/>
            <person name="Davis C.M."/>
            <person name="Simpson J.R."/>
            <person name="Lauterbach L."/>
            <person name="Steele A.D."/>
            <person name="Gui C."/>
            <person name="Meng S."/>
            <person name="Li G."/>
            <person name="Viehrig K."/>
            <person name="Ye F."/>
            <person name="Su P."/>
            <person name="Kiefer A.F."/>
            <person name="Nichols A."/>
            <person name="Cepeda A.J."/>
            <person name="Yan W."/>
            <person name="Fan B."/>
            <person name="Jiang Y."/>
            <person name="Adhikari A."/>
            <person name="Zheng C.-J."/>
            <person name="Schuster L."/>
            <person name="Cowan T.M."/>
            <person name="Smanski M.J."/>
            <person name="Chevrette M.G."/>
            <person name="De Carvalho L.P.S."/>
            <person name="Shen B."/>
        </authorList>
    </citation>
    <scope>NUCLEOTIDE SEQUENCE [LARGE SCALE GENOMIC DNA]</scope>
    <source>
        <strain evidence="1 2">NPDC048117</strain>
    </source>
</reference>
<comment type="caution">
    <text evidence="1">The sequence shown here is derived from an EMBL/GenBank/DDBJ whole genome shotgun (WGS) entry which is preliminary data.</text>
</comment>
<sequence length="319" mass="35626">MSTPRNPWKNPRYYDLPKTLRWVEAEGVTQKPVFDPSMKQHADAYRASDPRFADPGRGEAWRAARRRAMDLVLEAVAGSSWADSLVLRGSALMALWFGDRAREPGDLDFVVVPRDWKLEDGRTARLFGGIAGAAQSLAERAGEGLRISASGAVSDDIWTYDRVPGRRLVLPWSAPGLPAGNLQLDFVFGEKLLQEPCLVELPGGGVLRAATPELSLAWKVTWLVSDAYPQGKDLYDAVLLAERHALSRELLREALRQSEEWPNLTASGWLTRNDLAELLEYVLWEDFVVDHPGLPRQEGEFTRRLLDALEPVLDGFRLG</sequence>
<dbReference type="RefSeq" id="WP_166022720.1">
    <property type="nucleotide sequence ID" value="NZ_JBEZNA010000024.1"/>
</dbReference>
<name>A0ABV3EPU4_9ACTN</name>
<proteinExistence type="predicted"/>
<gene>
    <name evidence="1" type="ORF">AB0D95_13230</name>
</gene>
<keyword evidence="1" id="KW-0808">Transferase</keyword>
<dbReference type="GO" id="GO:0016740">
    <property type="term" value="F:transferase activity"/>
    <property type="evidence" value="ECO:0007669"/>
    <property type="project" value="UniProtKB-KW"/>
</dbReference>
<dbReference type="InterPro" id="IPR014942">
    <property type="entry name" value="AbiEii"/>
</dbReference>
<dbReference type="Pfam" id="PF08843">
    <property type="entry name" value="AbiEii"/>
    <property type="match status" value="1"/>
</dbReference>
<evidence type="ECO:0000313" key="1">
    <source>
        <dbReference type="EMBL" id="MEU9578213.1"/>
    </source>
</evidence>
<evidence type="ECO:0000313" key="2">
    <source>
        <dbReference type="Proteomes" id="UP001551584"/>
    </source>
</evidence>